<proteinExistence type="predicted"/>
<name>A0A0X8JPF5_9BACT</name>
<dbReference type="STRING" id="888061.AXF15_04645"/>
<gene>
    <name evidence="4" type="ORF">AXF15_04645</name>
</gene>
<dbReference type="Proteomes" id="UP000063964">
    <property type="component" value="Chromosome"/>
</dbReference>
<feature type="signal peptide" evidence="2">
    <location>
        <begin position="1"/>
        <end position="18"/>
    </location>
</feature>
<dbReference type="KEGG" id="doa:AXF15_04645"/>
<dbReference type="GO" id="GO:0009279">
    <property type="term" value="C:cell outer membrane"/>
    <property type="evidence" value="ECO:0007669"/>
    <property type="project" value="TreeGrafter"/>
</dbReference>
<feature type="chain" id="PRO_5007067599" description="Organic solvent tolerance-like N-terminal domain-containing protein" evidence="2">
    <location>
        <begin position="19"/>
        <end position="171"/>
    </location>
</feature>
<accession>A0A0X8JPF5</accession>
<evidence type="ECO:0000259" key="3">
    <source>
        <dbReference type="Pfam" id="PF03968"/>
    </source>
</evidence>
<dbReference type="InterPro" id="IPR005653">
    <property type="entry name" value="OstA-like_N"/>
</dbReference>
<organism evidence="4 5">
    <name type="scientific">Desulfomicrobium orale DSM 12838</name>
    <dbReference type="NCBI Taxonomy" id="888061"/>
    <lineage>
        <taxon>Bacteria</taxon>
        <taxon>Pseudomonadati</taxon>
        <taxon>Thermodesulfobacteriota</taxon>
        <taxon>Desulfovibrionia</taxon>
        <taxon>Desulfovibrionales</taxon>
        <taxon>Desulfomicrobiaceae</taxon>
        <taxon>Desulfomicrobium</taxon>
    </lineage>
</organism>
<dbReference type="InterPro" id="IPR052037">
    <property type="entry name" value="LPS_export_LptA"/>
</dbReference>
<evidence type="ECO:0000256" key="2">
    <source>
        <dbReference type="SAM" id="SignalP"/>
    </source>
</evidence>
<dbReference type="EMBL" id="CP014230">
    <property type="protein sequence ID" value="AMD92469.1"/>
    <property type="molecule type" value="Genomic_DNA"/>
</dbReference>
<dbReference type="PANTHER" id="PTHR36504:SF1">
    <property type="entry name" value="LIPOPOLYSACCHARIDE EXPORT SYSTEM PROTEIN LPTA"/>
    <property type="match status" value="1"/>
</dbReference>
<dbReference type="GO" id="GO:0017089">
    <property type="term" value="F:glycolipid transfer activity"/>
    <property type="evidence" value="ECO:0007669"/>
    <property type="project" value="TreeGrafter"/>
</dbReference>
<dbReference type="Pfam" id="PF03968">
    <property type="entry name" value="LptD_N"/>
    <property type="match status" value="1"/>
</dbReference>
<evidence type="ECO:0000313" key="5">
    <source>
        <dbReference type="Proteomes" id="UP000063964"/>
    </source>
</evidence>
<dbReference type="Gene3D" id="2.60.450.10">
    <property type="entry name" value="Lipopolysaccharide (LPS) transport protein A like domain"/>
    <property type="match status" value="1"/>
</dbReference>
<sequence length="171" mass="18824">MRIFLLLLFVGLSCPALAARSVPVKITSDSMRYSQKNDQVVFSGAVHVIREDIELWSDTLTVLLEKSASSPPANKQPVMDQQSSIKRIVAQGNVRIKADRDRSGTCGKATYEAKSDLLTLEGDPVLREGPNTIQGEVIKLYIEENRSEVIGGKKRVEAIFITPDNKPGGKR</sequence>
<dbReference type="GO" id="GO:0015920">
    <property type="term" value="P:lipopolysaccharide transport"/>
    <property type="evidence" value="ECO:0007669"/>
    <property type="project" value="TreeGrafter"/>
</dbReference>
<reference evidence="5" key="1">
    <citation type="submission" date="2016-02" db="EMBL/GenBank/DDBJ databases">
        <authorList>
            <person name="Holder M.E."/>
            <person name="Ajami N.J."/>
            <person name="Petrosino J.F."/>
        </authorList>
    </citation>
    <scope>NUCLEOTIDE SEQUENCE [LARGE SCALE GENOMIC DNA]</scope>
    <source>
        <strain evidence="5">DSM 12838</strain>
    </source>
</reference>
<dbReference type="GO" id="GO:0030288">
    <property type="term" value="C:outer membrane-bounded periplasmic space"/>
    <property type="evidence" value="ECO:0007669"/>
    <property type="project" value="TreeGrafter"/>
</dbReference>
<dbReference type="PANTHER" id="PTHR36504">
    <property type="entry name" value="LIPOPOLYSACCHARIDE EXPORT SYSTEM PROTEIN LPTA"/>
    <property type="match status" value="1"/>
</dbReference>
<feature type="domain" description="Organic solvent tolerance-like N-terminal" evidence="3">
    <location>
        <begin position="25"/>
        <end position="145"/>
    </location>
</feature>
<dbReference type="OrthoDB" id="5453241at2"/>
<evidence type="ECO:0000313" key="4">
    <source>
        <dbReference type="EMBL" id="AMD92469.1"/>
    </source>
</evidence>
<dbReference type="RefSeq" id="WP_066603949.1">
    <property type="nucleotide sequence ID" value="NZ_CP014230.1"/>
</dbReference>
<dbReference type="AlphaFoldDB" id="A0A0X8JPF5"/>
<evidence type="ECO:0000256" key="1">
    <source>
        <dbReference type="ARBA" id="ARBA00022729"/>
    </source>
</evidence>
<protein>
    <recommendedName>
        <fullName evidence="3">Organic solvent tolerance-like N-terminal domain-containing protein</fullName>
    </recommendedName>
</protein>
<keyword evidence="5" id="KW-1185">Reference proteome</keyword>
<keyword evidence="1 2" id="KW-0732">Signal</keyword>